<feature type="transmembrane region" description="Helical" evidence="11">
    <location>
        <begin position="21"/>
        <end position="45"/>
    </location>
</feature>
<evidence type="ECO:0000313" key="13">
    <source>
        <dbReference type="Proteomes" id="UP000325763"/>
    </source>
</evidence>
<dbReference type="Gene3D" id="3.30.565.10">
    <property type="entry name" value="Histidine kinase-like ATPase, C-terminal domain"/>
    <property type="match status" value="1"/>
</dbReference>
<dbReference type="PROSITE" id="PS50109">
    <property type="entry name" value="HIS_KIN"/>
    <property type="match status" value="1"/>
</dbReference>
<dbReference type="CDD" id="cd06225">
    <property type="entry name" value="HAMP"/>
    <property type="match status" value="1"/>
</dbReference>
<accession>A0A5P2WBG0</accession>
<keyword evidence="11" id="KW-0472">Membrane</keyword>
<protein>
    <recommendedName>
        <fullName evidence="3">histidine kinase</fullName>
        <ecNumber evidence="3">2.7.13.3</ecNumber>
    </recommendedName>
</protein>
<evidence type="ECO:0000256" key="11">
    <source>
        <dbReference type="SAM" id="Phobius"/>
    </source>
</evidence>
<organism evidence="12 13">
    <name type="scientific">Streptomyces nodosus</name>
    <dbReference type="NCBI Taxonomy" id="40318"/>
    <lineage>
        <taxon>Bacteria</taxon>
        <taxon>Bacillati</taxon>
        <taxon>Actinomycetota</taxon>
        <taxon>Actinomycetes</taxon>
        <taxon>Kitasatosporales</taxon>
        <taxon>Streptomycetaceae</taxon>
        <taxon>Streptomyces</taxon>
    </lineage>
</organism>
<comment type="subcellular location">
    <subcellularLocation>
        <location evidence="2">Cell membrane</location>
    </subcellularLocation>
</comment>
<dbReference type="FunFam" id="3.30.565.10:FF:000006">
    <property type="entry name" value="Sensor histidine kinase WalK"/>
    <property type="match status" value="1"/>
</dbReference>
<dbReference type="KEGG" id="snq:CP978_29790"/>
<evidence type="ECO:0000256" key="8">
    <source>
        <dbReference type="ARBA" id="ARBA00022989"/>
    </source>
</evidence>
<evidence type="ECO:0000256" key="2">
    <source>
        <dbReference type="ARBA" id="ARBA00004236"/>
    </source>
</evidence>
<evidence type="ECO:0000256" key="6">
    <source>
        <dbReference type="ARBA" id="ARBA00022692"/>
    </source>
</evidence>
<dbReference type="SMART" id="SM00304">
    <property type="entry name" value="HAMP"/>
    <property type="match status" value="1"/>
</dbReference>
<feature type="compositionally biased region" description="Basic and acidic residues" evidence="10">
    <location>
        <begin position="137"/>
        <end position="153"/>
    </location>
</feature>
<name>A0A5P2WBG0_9ACTN</name>
<dbReference type="SUPFAM" id="SSF47384">
    <property type="entry name" value="Homodimeric domain of signal transducing histidine kinase"/>
    <property type="match status" value="1"/>
</dbReference>
<dbReference type="CDD" id="cd00075">
    <property type="entry name" value="HATPase"/>
    <property type="match status" value="1"/>
</dbReference>
<dbReference type="EC" id="2.7.13.3" evidence="3"/>
<dbReference type="GO" id="GO:0000155">
    <property type="term" value="F:phosphorelay sensor kinase activity"/>
    <property type="evidence" value="ECO:0007669"/>
    <property type="project" value="InterPro"/>
</dbReference>
<dbReference type="Gene3D" id="6.10.340.10">
    <property type="match status" value="1"/>
</dbReference>
<evidence type="ECO:0000256" key="5">
    <source>
        <dbReference type="ARBA" id="ARBA00022679"/>
    </source>
</evidence>
<dbReference type="SMART" id="SM00388">
    <property type="entry name" value="HisKA"/>
    <property type="match status" value="1"/>
</dbReference>
<keyword evidence="5" id="KW-0808">Transferase</keyword>
<dbReference type="InterPro" id="IPR005467">
    <property type="entry name" value="His_kinase_dom"/>
</dbReference>
<dbReference type="EMBL" id="CP023747">
    <property type="protein sequence ID" value="QEV42192.1"/>
    <property type="molecule type" value="Genomic_DNA"/>
</dbReference>
<dbReference type="SUPFAM" id="SSF55874">
    <property type="entry name" value="ATPase domain of HSP90 chaperone/DNA topoisomerase II/histidine kinase"/>
    <property type="match status" value="1"/>
</dbReference>
<dbReference type="SMART" id="SM00387">
    <property type="entry name" value="HATPase_c"/>
    <property type="match status" value="1"/>
</dbReference>
<keyword evidence="4" id="KW-0597">Phosphoprotein</keyword>
<dbReference type="PROSITE" id="PS50885">
    <property type="entry name" value="HAMP"/>
    <property type="match status" value="1"/>
</dbReference>
<proteinExistence type="predicted"/>
<keyword evidence="7 12" id="KW-0418">Kinase</keyword>
<dbReference type="InterPro" id="IPR036097">
    <property type="entry name" value="HisK_dim/P_sf"/>
</dbReference>
<dbReference type="PANTHER" id="PTHR43547:SF2">
    <property type="entry name" value="HYBRID SIGNAL TRANSDUCTION HISTIDINE KINASE C"/>
    <property type="match status" value="1"/>
</dbReference>
<evidence type="ECO:0000256" key="10">
    <source>
        <dbReference type="SAM" id="MobiDB-lite"/>
    </source>
</evidence>
<dbReference type="OrthoDB" id="9757990at2"/>
<evidence type="ECO:0000256" key="1">
    <source>
        <dbReference type="ARBA" id="ARBA00000085"/>
    </source>
</evidence>
<evidence type="ECO:0000256" key="4">
    <source>
        <dbReference type="ARBA" id="ARBA00022553"/>
    </source>
</evidence>
<dbReference type="PRINTS" id="PR00344">
    <property type="entry name" value="BCTRLSENSOR"/>
</dbReference>
<dbReference type="InterPro" id="IPR003594">
    <property type="entry name" value="HATPase_dom"/>
</dbReference>
<feature type="region of interest" description="Disordered" evidence="10">
    <location>
        <begin position="131"/>
        <end position="157"/>
    </location>
</feature>
<evidence type="ECO:0000313" key="12">
    <source>
        <dbReference type="EMBL" id="QEV42192.1"/>
    </source>
</evidence>
<dbReference type="SUPFAM" id="SSF158472">
    <property type="entry name" value="HAMP domain-like"/>
    <property type="match status" value="1"/>
</dbReference>
<evidence type="ECO:0000256" key="3">
    <source>
        <dbReference type="ARBA" id="ARBA00012438"/>
    </source>
</evidence>
<evidence type="ECO:0000256" key="9">
    <source>
        <dbReference type="ARBA" id="ARBA00023012"/>
    </source>
</evidence>
<evidence type="ECO:0000256" key="7">
    <source>
        <dbReference type="ARBA" id="ARBA00022777"/>
    </source>
</evidence>
<dbReference type="InterPro" id="IPR036890">
    <property type="entry name" value="HATPase_C_sf"/>
</dbReference>
<dbReference type="RefSeq" id="WP_052454371.1">
    <property type="nucleotide sequence ID" value="NZ_CP009313.1"/>
</dbReference>
<dbReference type="Proteomes" id="UP000325763">
    <property type="component" value="Chromosome"/>
</dbReference>
<dbReference type="Pfam" id="PF02518">
    <property type="entry name" value="HATPase_c"/>
    <property type="match status" value="1"/>
</dbReference>
<dbReference type="GO" id="GO:0005886">
    <property type="term" value="C:plasma membrane"/>
    <property type="evidence" value="ECO:0007669"/>
    <property type="project" value="UniProtKB-SubCell"/>
</dbReference>
<keyword evidence="9" id="KW-0902">Two-component regulatory system</keyword>
<dbReference type="AlphaFoldDB" id="A0A5P2WBG0"/>
<keyword evidence="6 11" id="KW-0812">Transmembrane</keyword>
<dbReference type="Gene3D" id="1.10.287.130">
    <property type="match status" value="1"/>
</dbReference>
<dbReference type="Pfam" id="PF00512">
    <property type="entry name" value="HisKA"/>
    <property type="match status" value="1"/>
</dbReference>
<sequence>MSDSRPRDTSRTTSVPLGRSLLIRLLAVSALVSVCSITATAWVVLQTTAVVLSRERGQALADDARVYDTLMGYAATHPSWSGVRPTVDRLAGSTGHRVVLLGKDGRTLADSAAGRDRPFQPPQKATAVIDPLAVDSELSRSTDDGSGTERIDPRAVGPFKLSGEDGVRLRRTASRMVVCLRGLGVRQAHVQVMPGGRPRVVVPNPGGTPTAGDQRCATTTLTDPTPSEAEALSALTTLVNACLARRQADGVILALDGSWEPRTRHAPPASTVSSCLTTSRSQQLAPYVAPAALMYVGSPGRTATTFFDLSPANRLRIAGWAAAVLVLTVTVTTLAGIRLVKPLRALTGAAMRMEAGTVSTRVPVRGGDEIARLSAAFNAMSQRREQLESARRNMTSDIAHELRTPVSNIRGWLEAVEDGIASPDAELVASLLGQALQLQHIIDDLRDLSAAEAGALRLAPEPLEVAEVLSAIALANHATAAAAGVALTVVTEGHVLVLADPVRIRQMVGNLMSNAIRHTPAGGSVTLSARVCHGAAVIDVTDTGTGIPADDLPHVFDRFWRAEKSRSRQSGGSGLGLAIVRRLAEAHDGTVTATSTPHMGSTFTLRLPCP</sequence>
<keyword evidence="8 11" id="KW-1133">Transmembrane helix</keyword>
<dbReference type="Pfam" id="PF00672">
    <property type="entry name" value="HAMP"/>
    <property type="match status" value="1"/>
</dbReference>
<reference evidence="12 13" key="1">
    <citation type="submission" date="2017-09" db="EMBL/GenBank/DDBJ databases">
        <title>Streptomyces genome completion.</title>
        <authorList>
            <person name="Lee N."/>
            <person name="Cho B.-K."/>
        </authorList>
    </citation>
    <scope>NUCLEOTIDE SEQUENCE [LARGE SCALE GENOMIC DNA]</scope>
    <source>
        <strain evidence="12 13">ATCC 14899</strain>
    </source>
</reference>
<dbReference type="InterPro" id="IPR003660">
    <property type="entry name" value="HAMP_dom"/>
</dbReference>
<gene>
    <name evidence="12" type="ORF">CP978_29790</name>
</gene>
<dbReference type="PANTHER" id="PTHR43547">
    <property type="entry name" value="TWO-COMPONENT HISTIDINE KINASE"/>
    <property type="match status" value="1"/>
</dbReference>
<dbReference type="InterPro" id="IPR003661">
    <property type="entry name" value="HisK_dim/P_dom"/>
</dbReference>
<dbReference type="InterPro" id="IPR004358">
    <property type="entry name" value="Sig_transdc_His_kin-like_C"/>
</dbReference>
<comment type="catalytic activity">
    <reaction evidence="1">
        <text>ATP + protein L-histidine = ADP + protein N-phospho-L-histidine.</text>
        <dbReference type="EC" id="2.7.13.3"/>
    </reaction>
</comment>
<dbReference type="CDD" id="cd00082">
    <property type="entry name" value="HisKA"/>
    <property type="match status" value="1"/>
</dbReference>